<keyword evidence="1" id="KW-0805">Transcription regulation</keyword>
<dbReference type="PROSITE" id="PS51063">
    <property type="entry name" value="HTH_CRP_2"/>
    <property type="match status" value="1"/>
</dbReference>
<dbReference type="SUPFAM" id="SSF51206">
    <property type="entry name" value="cAMP-binding domain-like"/>
    <property type="match status" value="1"/>
</dbReference>
<evidence type="ECO:0000256" key="3">
    <source>
        <dbReference type="ARBA" id="ARBA00023163"/>
    </source>
</evidence>
<comment type="caution">
    <text evidence="5">The sequence shown here is derived from an EMBL/GenBank/DDBJ whole genome shotgun (WGS) entry which is preliminary data.</text>
</comment>
<evidence type="ECO:0000256" key="1">
    <source>
        <dbReference type="ARBA" id="ARBA00023015"/>
    </source>
</evidence>
<dbReference type="RefSeq" id="WP_147817602.1">
    <property type="nucleotide sequence ID" value="NZ_BPRA01000012.1"/>
</dbReference>
<evidence type="ECO:0000256" key="2">
    <source>
        <dbReference type="ARBA" id="ARBA00023125"/>
    </source>
</evidence>
<dbReference type="PANTHER" id="PTHR24567:SF74">
    <property type="entry name" value="HTH-TYPE TRANSCRIPTIONAL REGULATOR ARCR"/>
    <property type="match status" value="1"/>
</dbReference>
<organism evidence="5 6">
    <name type="scientific">Methylobacterium thuringiense</name>
    <dbReference type="NCBI Taxonomy" id="1003091"/>
    <lineage>
        <taxon>Bacteria</taxon>
        <taxon>Pseudomonadati</taxon>
        <taxon>Pseudomonadota</taxon>
        <taxon>Alphaproteobacteria</taxon>
        <taxon>Hyphomicrobiales</taxon>
        <taxon>Methylobacteriaceae</taxon>
        <taxon>Methylobacterium</taxon>
    </lineage>
</organism>
<reference evidence="5" key="1">
    <citation type="journal article" date="2021" name="Front. Microbiol.">
        <title>Comprehensive Comparative Genomics and Phenotyping of Methylobacterium Species.</title>
        <authorList>
            <person name="Alessa O."/>
            <person name="Ogura Y."/>
            <person name="Fujitani Y."/>
            <person name="Takami H."/>
            <person name="Hayashi T."/>
            <person name="Sahin N."/>
            <person name="Tani A."/>
        </authorList>
    </citation>
    <scope>NUCLEOTIDE SEQUENCE</scope>
    <source>
        <strain evidence="5">DSM 23674</strain>
    </source>
</reference>
<dbReference type="SMART" id="SM00419">
    <property type="entry name" value="HTH_CRP"/>
    <property type="match status" value="1"/>
</dbReference>
<keyword evidence="3" id="KW-0804">Transcription</keyword>
<evidence type="ECO:0000313" key="5">
    <source>
        <dbReference type="EMBL" id="GJE56364.1"/>
    </source>
</evidence>
<dbReference type="InterPro" id="IPR036390">
    <property type="entry name" value="WH_DNA-bd_sf"/>
</dbReference>
<dbReference type="Gene3D" id="2.60.120.10">
    <property type="entry name" value="Jelly Rolls"/>
    <property type="match status" value="1"/>
</dbReference>
<evidence type="ECO:0000313" key="6">
    <source>
        <dbReference type="Proteomes" id="UP001055101"/>
    </source>
</evidence>
<accession>A0ABQ4TNC0</accession>
<feature type="domain" description="HTH crp-type" evidence="4">
    <location>
        <begin position="152"/>
        <end position="216"/>
    </location>
</feature>
<dbReference type="InterPro" id="IPR012318">
    <property type="entry name" value="HTH_CRP"/>
</dbReference>
<protein>
    <recommendedName>
        <fullName evidence="4">HTH crp-type domain-containing protein</fullName>
    </recommendedName>
</protein>
<evidence type="ECO:0000259" key="4">
    <source>
        <dbReference type="PROSITE" id="PS51063"/>
    </source>
</evidence>
<reference evidence="5" key="2">
    <citation type="submission" date="2021-08" db="EMBL/GenBank/DDBJ databases">
        <authorList>
            <person name="Tani A."/>
            <person name="Ola A."/>
            <person name="Ogura Y."/>
            <person name="Katsura K."/>
            <person name="Hayashi T."/>
        </authorList>
    </citation>
    <scope>NUCLEOTIDE SEQUENCE</scope>
    <source>
        <strain evidence="5">DSM 23674</strain>
    </source>
</reference>
<dbReference type="Proteomes" id="UP001055101">
    <property type="component" value="Unassembled WGS sequence"/>
</dbReference>
<dbReference type="Pfam" id="PF13545">
    <property type="entry name" value="HTH_Crp_2"/>
    <property type="match status" value="1"/>
</dbReference>
<dbReference type="Gene3D" id="1.10.10.10">
    <property type="entry name" value="Winged helix-like DNA-binding domain superfamily/Winged helix DNA-binding domain"/>
    <property type="match status" value="1"/>
</dbReference>
<dbReference type="SUPFAM" id="SSF46785">
    <property type="entry name" value="Winged helix' DNA-binding domain"/>
    <property type="match status" value="1"/>
</dbReference>
<dbReference type="InterPro" id="IPR014710">
    <property type="entry name" value="RmlC-like_jellyroll"/>
</dbReference>
<dbReference type="PANTHER" id="PTHR24567">
    <property type="entry name" value="CRP FAMILY TRANSCRIPTIONAL REGULATORY PROTEIN"/>
    <property type="match status" value="1"/>
</dbReference>
<keyword evidence="2" id="KW-0238">DNA-binding</keyword>
<gene>
    <name evidence="5" type="ORF">EKPJFOCH_2868</name>
</gene>
<dbReference type="InterPro" id="IPR018490">
    <property type="entry name" value="cNMP-bd_dom_sf"/>
</dbReference>
<dbReference type="EMBL" id="BPRA01000012">
    <property type="protein sequence ID" value="GJE56364.1"/>
    <property type="molecule type" value="Genomic_DNA"/>
</dbReference>
<proteinExistence type="predicted"/>
<sequence>MPDSHQIERWIERFPLIRNFSASHLQIARGTVHFPVLEANAVAYEREGPCADYLMCIDGRTRVFRMSEAGREMLIYKVVGGGTCVLTTQCLLSGGTFPAESIAEARTELAALPTDTFRQLMAESAEFRAFVLDDYTKLLSSLFTLVDDIAFAPLEQRLARRLLVEADAGGIVAKTHQGLASDLGSVREVVSRILGEWAEGGLVVLRRGQIEIADRAGLATLRGN</sequence>
<dbReference type="InterPro" id="IPR036388">
    <property type="entry name" value="WH-like_DNA-bd_sf"/>
</dbReference>
<name>A0ABQ4TNC0_9HYPH</name>
<dbReference type="InterPro" id="IPR050397">
    <property type="entry name" value="Env_Response_Regulators"/>
</dbReference>
<keyword evidence="6" id="KW-1185">Reference proteome</keyword>